<dbReference type="GeneID" id="63775138"/>
<comment type="caution">
    <text evidence="2">The sequence shown here is derived from an EMBL/GenBank/DDBJ whole genome shotgun (WGS) entry which is preliminary data.</text>
</comment>
<protein>
    <submittedName>
        <fullName evidence="2">Uncharacterized protein</fullName>
    </submittedName>
</protein>
<dbReference type="AlphaFoldDB" id="A0A1Y2DD28"/>
<dbReference type="Proteomes" id="UP000193689">
    <property type="component" value="Unassembled WGS sequence"/>
</dbReference>
<sequence>MRIPQERPSQVHAKDKKAGRTRVGNKQRWLEIWDQLFPGVKQPISPFVDPYDHLTQFSWLITEEEWPASRSSLSRVEVADPMRQTALRCRGRLDSMANQQLPEPASTKTESPKFTIDTSPWESVDKIGFQALNSSTPRSFNLWEHFSAPTSSAPHWMSTIGQTVLHPSSTRKTLF</sequence>
<dbReference type="InParanoid" id="A0A1Y2DD28"/>
<evidence type="ECO:0000256" key="1">
    <source>
        <dbReference type="SAM" id="MobiDB-lite"/>
    </source>
</evidence>
<dbReference type="RefSeq" id="XP_040710174.1">
    <property type="nucleotide sequence ID" value="XM_040858926.1"/>
</dbReference>
<keyword evidence="3" id="KW-1185">Reference proteome</keyword>
<evidence type="ECO:0000313" key="3">
    <source>
        <dbReference type="Proteomes" id="UP000193689"/>
    </source>
</evidence>
<reference evidence="2 3" key="1">
    <citation type="submission" date="2016-07" db="EMBL/GenBank/DDBJ databases">
        <title>Pervasive Adenine N6-methylation of Active Genes in Fungi.</title>
        <authorList>
            <consortium name="DOE Joint Genome Institute"/>
            <person name="Mondo S.J."/>
            <person name="Dannebaum R.O."/>
            <person name="Kuo R.C."/>
            <person name="Labutti K."/>
            <person name="Haridas S."/>
            <person name="Kuo A."/>
            <person name="Salamov A."/>
            <person name="Ahrendt S.R."/>
            <person name="Lipzen A."/>
            <person name="Sullivan W."/>
            <person name="Andreopoulos W.B."/>
            <person name="Clum A."/>
            <person name="Lindquist E."/>
            <person name="Daum C."/>
            <person name="Ramamoorthy G.K."/>
            <person name="Gryganskyi A."/>
            <person name="Culley D."/>
            <person name="Magnuson J.K."/>
            <person name="James T.Y."/>
            <person name="O'Malley M.A."/>
            <person name="Stajich J.E."/>
            <person name="Spatafora J.W."/>
            <person name="Visel A."/>
            <person name="Grigoriev I.V."/>
        </authorList>
    </citation>
    <scope>NUCLEOTIDE SEQUENCE [LARGE SCALE GENOMIC DNA]</scope>
    <source>
        <strain evidence="2 3">CBS 129021</strain>
    </source>
</reference>
<proteinExistence type="predicted"/>
<name>A0A1Y2DD28_9PEZI</name>
<dbReference type="OrthoDB" id="3564303at2759"/>
<accession>A0A1Y2DD28</accession>
<gene>
    <name evidence="2" type="ORF">BCR38DRAFT_414351</name>
</gene>
<dbReference type="EMBL" id="MCFJ01000022">
    <property type="protein sequence ID" value="ORY56595.1"/>
    <property type="molecule type" value="Genomic_DNA"/>
</dbReference>
<feature type="region of interest" description="Disordered" evidence="1">
    <location>
        <begin position="1"/>
        <end position="21"/>
    </location>
</feature>
<evidence type="ECO:0000313" key="2">
    <source>
        <dbReference type="EMBL" id="ORY56595.1"/>
    </source>
</evidence>
<organism evidence="2 3">
    <name type="scientific">Pseudomassariella vexata</name>
    <dbReference type="NCBI Taxonomy" id="1141098"/>
    <lineage>
        <taxon>Eukaryota</taxon>
        <taxon>Fungi</taxon>
        <taxon>Dikarya</taxon>
        <taxon>Ascomycota</taxon>
        <taxon>Pezizomycotina</taxon>
        <taxon>Sordariomycetes</taxon>
        <taxon>Xylariomycetidae</taxon>
        <taxon>Amphisphaeriales</taxon>
        <taxon>Pseudomassariaceae</taxon>
        <taxon>Pseudomassariella</taxon>
    </lineage>
</organism>